<feature type="compositionally biased region" description="Basic and acidic residues" evidence="1">
    <location>
        <begin position="566"/>
        <end position="579"/>
    </location>
</feature>
<dbReference type="GO" id="GO:0016607">
    <property type="term" value="C:nuclear speck"/>
    <property type="evidence" value="ECO:0007669"/>
    <property type="project" value="TreeGrafter"/>
</dbReference>
<feature type="compositionally biased region" description="Basic and acidic residues" evidence="1">
    <location>
        <begin position="267"/>
        <end position="451"/>
    </location>
</feature>
<dbReference type="GO" id="GO:0003723">
    <property type="term" value="F:RNA binding"/>
    <property type="evidence" value="ECO:0007669"/>
    <property type="project" value="TreeGrafter"/>
</dbReference>
<evidence type="ECO:0000313" key="3">
    <source>
        <dbReference type="Proteomes" id="UP000594263"/>
    </source>
</evidence>
<feature type="compositionally biased region" description="Basic and acidic residues" evidence="1">
    <location>
        <begin position="245"/>
        <end position="257"/>
    </location>
</feature>
<feature type="region of interest" description="Disordered" evidence="1">
    <location>
        <begin position="1"/>
        <end position="720"/>
    </location>
</feature>
<feature type="compositionally biased region" description="Basic and acidic residues" evidence="1">
    <location>
        <begin position="459"/>
        <end position="474"/>
    </location>
</feature>
<evidence type="ECO:0000256" key="1">
    <source>
        <dbReference type="SAM" id="MobiDB-lite"/>
    </source>
</evidence>
<sequence>MSPDDNLQDDQRDVSTECDDGNAHASVSPDKALVDCELRDDHVAKDDDDDLPSAVESAGMEQDKQDDKALPAINQDEVPHPKRRKVGSRVDLSSGQENGVDLKSTRSGSKSRPGNSKEYQKSSDVGAEVVQGALDPSARSSKRYSGDAEHNVQKRNHDDRRQIERTRDVVKGKEEHRDGGLARPSYVKYESSDKRKERDSSEGVRQRRDDDPHGSRIRSNNYRKQDPRLLERGDGTGSKYSGKAWDGDRIEKEDHLYSRKQMGNGDLRSHHEKDVALRQRERDESLKTRHENVDDYRRRKNEENLRIDYSEKEDILLNHRESPSIRKREREDLLDQRRRDGQSRARESIKDHHSVQQKDEVWIEREKIERPNERDDRQRAKQYREGSMTKREREEVREPVRSARVTEDKWASHAKEKDECNDPARYAEPKRRDRADDVRLSLHRGHDDRYAHGNLISNHDSKSRKDRPSSHTDHNGSGNHTIIDEKPKESARNKEHDARSQNPQNISKRAKHDHSSHRSEKGGTKRSSGQGNSERQTQAHAGSTRKREEEASADDDEQQQSKKGRSKLERWTSHKERDFAASNKSAAAHNVKETVKGSIRAESSVPAEAADKPVISADVVDPKPASEDKAPRVADNKKNNTKDTENKNNEPVQKADHHLDTVAKLKKRSERFKLPMPSEKDTTNKKTEADPLPPSQTGTPPAEPEVKSERPPRKRRWISS</sequence>
<dbReference type="Proteomes" id="UP000594263">
    <property type="component" value="Unplaced"/>
</dbReference>
<dbReference type="GO" id="GO:0006397">
    <property type="term" value="P:mRNA processing"/>
    <property type="evidence" value="ECO:0007669"/>
    <property type="project" value="InterPro"/>
</dbReference>
<dbReference type="PANTHER" id="PTHR36884:SF1">
    <property type="entry name" value="FIP1[V]-LIKE PROTEIN"/>
    <property type="match status" value="1"/>
</dbReference>
<accession>A0A7N0RA63</accession>
<dbReference type="OMA" id="WASHAKE"/>
<dbReference type="AlphaFoldDB" id="A0A7N0RA63"/>
<protein>
    <submittedName>
        <fullName evidence="2">Uncharacterized protein</fullName>
    </submittedName>
</protein>
<reference evidence="2" key="1">
    <citation type="submission" date="2021-01" db="UniProtKB">
        <authorList>
            <consortium name="EnsemblPlants"/>
        </authorList>
    </citation>
    <scope>IDENTIFICATION</scope>
</reference>
<feature type="compositionally biased region" description="Basic and acidic residues" evidence="1">
    <location>
        <begin position="144"/>
        <end position="180"/>
    </location>
</feature>
<feature type="compositionally biased region" description="Basic and acidic residues" evidence="1">
    <location>
        <begin position="620"/>
        <end position="663"/>
    </location>
</feature>
<dbReference type="EnsemblPlants" id="Kaladp0005s0015.1.v1.1">
    <property type="protein sequence ID" value="Kaladp0005s0015.1.v1.1"/>
    <property type="gene ID" value="Kaladp0005s0015.v1.1"/>
</dbReference>
<feature type="compositionally biased region" description="Polar residues" evidence="1">
    <location>
        <begin position="105"/>
        <end position="114"/>
    </location>
</feature>
<keyword evidence="3" id="KW-1185">Reference proteome</keyword>
<evidence type="ECO:0000313" key="2">
    <source>
        <dbReference type="EnsemblPlants" id="Kaladp0005s0015.1.v1.1"/>
    </source>
</evidence>
<feature type="compositionally biased region" description="Basic and acidic residues" evidence="1">
    <location>
        <begin position="678"/>
        <end position="689"/>
    </location>
</feature>
<proteinExistence type="predicted"/>
<feature type="compositionally biased region" description="Basic and acidic residues" evidence="1">
    <location>
        <begin position="482"/>
        <end position="499"/>
    </location>
</feature>
<feature type="compositionally biased region" description="Basic and acidic residues" evidence="1">
    <location>
        <begin position="223"/>
        <end position="234"/>
    </location>
</feature>
<dbReference type="InterPro" id="IPR044976">
    <property type="entry name" value="FIPS5/FIPS3-like"/>
</dbReference>
<name>A0A7N0RA63_KALFE</name>
<feature type="compositionally biased region" description="Basic and acidic residues" evidence="1">
    <location>
        <begin position="190"/>
        <end position="214"/>
    </location>
</feature>
<feature type="compositionally biased region" description="Basic and acidic residues" evidence="1">
    <location>
        <begin position="32"/>
        <end position="45"/>
    </location>
</feature>
<organism evidence="2 3">
    <name type="scientific">Kalanchoe fedtschenkoi</name>
    <name type="common">Lavender scallops</name>
    <name type="synonym">South American air plant</name>
    <dbReference type="NCBI Taxonomy" id="63787"/>
    <lineage>
        <taxon>Eukaryota</taxon>
        <taxon>Viridiplantae</taxon>
        <taxon>Streptophyta</taxon>
        <taxon>Embryophyta</taxon>
        <taxon>Tracheophyta</taxon>
        <taxon>Spermatophyta</taxon>
        <taxon>Magnoliopsida</taxon>
        <taxon>eudicotyledons</taxon>
        <taxon>Gunneridae</taxon>
        <taxon>Pentapetalae</taxon>
        <taxon>Saxifragales</taxon>
        <taxon>Crassulaceae</taxon>
        <taxon>Kalanchoe</taxon>
    </lineage>
</organism>
<dbReference type="Gramene" id="Kaladp0005s0015.1.v1.1">
    <property type="protein sequence ID" value="Kaladp0005s0015.1.v1.1"/>
    <property type="gene ID" value="Kaladp0005s0015.v1.1"/>
</dbReference>
<feature type="compositionally biased region" description="Polar residues" evidence="1">
    <location>
        <begin position="525"/>
        <end position="541"/>
    </location>
</feature>
<dbReference type="PANTHER" id="PTHR36884">
    <property type="entry name" value="FIP1[III]-LIKE PROTEIN"/>
    <property type="match status" value="1"/>
</dbReference>